<keyword evidence="3" id="KW-0732">Signal</keyword>
<dbReference type="Pfam" id="PF07452">
    <property type="entry name" value="CHRD"/>
    <property type="match status" value="1"/>
</dbReference>
<organism evidence="5 6">
    <name type="scientific">Janibacter limosus</name>
    <dbReference type="NCBI Taxonomy" id="53458"/>
    <lineage>
        <taxon>Bacteria</taxon>
        <taxon>Bacillati</taxon>
        <taxon>Actinomycetota</taxon>
        <taxon>Actinomycetes</taxon>
        <taxon>Micrococcales</taxon>
        <taxon>Intrasporangiaceae</taxon>
        <taxon>Janibacter</taxon>
    </lineage>
</organism>
<dbReference type="GO" id="GO:0046872">
    <property type="term" value="F:metal ion binding"/>
    <property type="evidence" value="ECO:0007669"/>
    <property type="project" value="InterPro"/>
</dbReference>
<name>A0A4P6MZ85_9MICO</name>
<reference evidence="5 6" key="1">
    <citation type="submission" date="2019-02" db="EMBL/GenBank/DDBJ databases">
        <title>Genomic data mining of an Antarctic deep-sea actinobacterium, Janibacterlimosus P3-3-X1.</title>
        <authorList>
            <person name="Liao L."/>
            <person name="Chen B."/>
        </authorList>
    </citation>
    <scope>NUCLEOTIDE SEQUENCE [LARGE SCALE GENOMIC DNA]</scope>
    <source>
        <strain evidence="5 6">P3-3-X1</strain>
    </source>
</reference>
<feature type="chain" id="PRO_5020182644" description="CHRD domain-containing protein" evidence="3">
    <location>
        <begin position="28"/>
        <end position="254"/>
    </location>
</feature>
<proteinExistence type="inferred from homology"/>
<dbReference type="Gene3D" id="2.60.40.200">
    <property type="entry name" value="Superoxide dismutase, copper/zinc binding domain"/>
    <property type="match status" value="1"/>
</dbReference>
<dbReference type="AlphaFoldDB" id="A0A4P6MZ85"/>
<sequence length="254" mass="25354">MRTSRIATIAATAALVGLPLLASPASAQGHEGGELTATLTQLNDSGASGTAWAKVTGNQVEIKLDTKGLLPGAPHAQHIHIGGTNSCPSNDQKGSGFEGALQTSDAVDQYGAVKVSLTQDPGKTDASAALDVANFPTGATNSYSRTVTVDDAIAKQIAAGDGVVVVHGVDHDGSGKYDGSVKSDLDPKLPSEATDPAACGELNVAQMNMPQGGVETGGSDTAGTEYAGGFALGALALGLGGVGFAATRRIKTNR</sequence>
<feature type="transmembrane region" description="Helical" evidence="2">
    <location>
        <begin position="226"/>
        <end position="246"/>
    </location>
</feature>
<dbReference type="EMBL" id="CP036164">
    <property type="protein sequence ID" value="QBF47617.1"/>
    <property type="molecule type" value="Genomic_DNA"/>
</dbReference>
<feature type="domain" description="CHRD" evidence="4">
    <location>
        <begin position="38"/>
        <end position="173"/>
    </location>
</feature>
<accession>A0A4P6MZ85</accession>
<dbReference type="InterPro" id="IPR036423">
    <property type="entry name" value="SOD-like_Cu/Zn_dom_sf"/>
</dbReference>
<evidence type="ECO:0000256" key="3">
    <source>
        <dbReference type="SAM" id="SignalP"/>
    </source>
</evidence>
<evidence type="ECO:0000313" key="5">
    <source>
        <dbReference type="EMBL" id="QBF47617.1"/>
    </source>
</evidence>
<protein>
    <recommendedName>
        <fullName evidence="4">CHRD domain-containing protein</fullName>
    </recommendedName>
</protein>
<feature type="signal peptide" evidence="3">
    <location>
        <begin position="1"/>
        <end position="27"/>
    </location>
</feature>
<evidence type="ECO:0000313" key="6">
    <source>
        <dbReference type="Proteomes" id="UP000290408"/>
    </source>
</evidence>
<evidence type="ECO:0000256" key="2">
    <source>
        <dbReference type="SAM" id="Phobius"/>
    </source>
</evidence>
<dbReference type="OrthoDB" id="2991218at2"/>
<evidence type="ECO:0000256" key="1">
    <source>
        <dbReference type="ARBA" id="ARBA00010457"/>
    </source>
</evidence>
<dbReference type="STRING" id="1216970.GCA_001570985_02008"/>
<dbReference type="RefSeq" id="WP_130630802.1">
    <property type="nucleotide sequence ID" value="NZ_CP036164.1"/>
</dbReference>
<keyword evidence="6" id="KW-1185">Reference proteome</keyword>
<keyword evidence="2" id="KW-0472">Membrane</keyword>
<keyword evidence="2" id="KW-0812">Transmembrane</keyword>
<evidence type="ECO:0000259" key="4">
    <source>
        <dbReference type="Pfam" id="PF07452"/>
    </source>
</evidence>
<comment type="similarity">
    <text evidence="1">Belongs to the Cu-Zn superoxide dismutase family.</text>
</comment>
<dbReference type="InterPro" id="IPR010895">
    <property type="entry name" value="CHRD"/>
</dbReference>
<gene>
    <name evidence="5" type="ORF">EXU32_15990</name>
</gene>
<keyword evidence="2" id="KW-1133">Transmembrane helix</keyword>
<dbReference type="KEGG" id="jli:EXU32_15990"/>
<dbReference type="GO" id="GO:0006801">
    <property type="term" value="P:superoxide metabolic process"/>
    <property type="evidence" value="ECO:0007669"/>
    <property type="project" value="InterPro"/>
</dbReference>
<dbReference type="SUPFAM" id="SSF49329">
    <property type="entry name" value="Cu,Zn superoxide dismutase-like"/>
    <property type="match status" value="1"/>
</dbReference>
<dbReference type="Proteomes" id="UP000290408">
    <property type="component" value="Chromosome"/>
</dbReference>